<dbReference type="Proteomes" id="UP000016923">
    <property type="component" value="Unassembled WGS sequence"/>
</dbReference>
<dbReference type="eggNOG" id="ENOG502RM0C">
    <property type="taxonomic scope" value="Eukaryota"/>
</dbReference>
<keyword evidence="3" id="KW-1185">Reference proteome</keyword>
<dbReference type="STRING" id="1262450.S3CWQ0"/>
<evidence type="ECO:0000313" key="2">
    <source>
        <dbReference type="EMBL" id="EPE05210.1"/>
    </source>
</evidence>
<name>S3CWQ0_OPHP1</name>
<dbReference type="VEuPathDB" id="FungiDB:F503_03815"/>
<dbReference type="OrthoDB" id="5403747at2759"/>
<feature type="compositionally biased region" description="Basic residues" evidence="1">
    <location>
        <begin position="105"/>
        <end position="115"/>
    </location>
</feature>
<protein>
    <recommendedName>
        <fullName evidence="4">Myb-like domain-containing protein</fullName>
    </recommendedName>
</protein>
<feature type="compositionally biased region" description="Low complexity" evidence="1">
    <location>
        <begin position="84"/>
        <end position="104"/>
    </location>
</feature>
<accession>S3CWQ0</accession>
<dbReference type="HOGENOM" id="CLU_739869_0_0_1"/>
<evidence type="ECO:0008006" key="4">
    <source>
        <dbReference type="Google" id="ProtNLM"/>
    </source>
</evidence>
<gene>
    <name evidence="2" type="ORF">F503_03815</name>
</gene>
<evidence type="ECO:0000256" key="1">
    <source>
        <dbReference type="SAM" id="MobiDB-lite"/>
    </source>
</evidence>
<reference evidence="2 3" key="1">
    <citation type="journal article" date="2013" name="BMC Genomics">
        <title>The genome and transcriptome of the pine saprophyte Ophiostoma piceae, and a comparison with the bark beetle-associated pine pathogen Grosmannia clavigera.</title>
        <authorList>
            <person name="Haridas S."/>
            <person name="Wang Y."/>
            <person name="Lim L."/>
            <person name="Massoumi Alamouti S."/>
            <person name="Jackman S."/>
            <person name="Docking R."/>
            <person name="Robertson G."/>
            <person name="Birol I."/>
            <person name="Bohlmann J."/>
            <person name="Breuil C."/>
        </authorList>
    </citation>
    <scope>NUCLEOTIDE SEQUENCE [LARGE SCALE GENOMIC DNA]</scope>
    <source>
        <strain evidence="2 3">UAMH 11346</strain>
    </source>
</reference>
<proteinExistence type="predicted"/>
<evidence type="ECO:0000313" key="3">
    <source>
        <dbReference type="Proteomes" id="UP000016923"/>
    </source>
</evidence>
<dbReference type="EMBL" id="KE148157">
    <property type="protein sequence ID" value="EPE05210.1"/>
    <property type="molecule type" value="Genomic_DNA"/>
</dbReference>
<feature type="region of interest" description="Disordered" evidence="1">
    <location>
        <begin position="84"/>
        <end position="128"/>
    </location>
</feature>
<sequence length="374" mass="39183">MALSSTIRSELSDRELSLLAAAFASLAKTDRNVNWEKFTQLAGYGSVNSARVNFRPVVKKLDTIVENGCKGGGVCDGDQKALPKAATAPQAPKAKKNNAAAKPTAKTRGRPKKRKHGEEEAVSEDMQANQAGVQGIGLGILDLEAAKQSFAGVARAATVGGAGACPSLAAPENGRDEDAQQVLGPAVDASGSAVTYTGPFPEASRLVPALGPTPAMDPGNDDYAAVVVDLRTAAEQPDCKKLKVVHLATGPCVKTDGDDLAISRQLAREACHKLEEADKKTFTPPHGPANHQNITDIIASEDARLNTDEVDVKSIFEGVSRLGHGADSLPTSVEATEAASPEMEASTPFQDQRFSYADSLDFGFEDYAGLEDAI</sequence>
<organism evidence="2 3">
    <name type="scientific">Ophiostoma piceae (strain UAMH 11346)</name>
    <name type="common">Sap stain fungus</name>
    <dbReference type="NCBI Taxonomy" id="1262450"/>
    <lineage>
        <taxon>Eukaryota</taxon>
        <taxon>Fungi</taxon>
        <taxon>Dikarya</taxon>
        <taxon>Ascomycota</taxon>
        <taxon>Pezizomycotina</taxon>
        <taxon>Sordariomycetes</taxon>
        <taxon>Sordariomycetidae</taxon>
        <taxon>Ophiostomatales</taxon>
        <taxon>Ophiostomataceae</taxon>
        <taxon>Ophiostoma</taxon>
    </lineage>
</organism>
<feature type="region of interest" description="Disordered" evidence="1">
    <location>
        <begin position="326"/>
        <end position="347"/>
    </location>
</feature>
<dbReference type="AlphaFoldDB" id="S3CWQ0"/>